<dbReference type="InterPro" id="IPR003439">
    <property type="entry name" value="ABC_transporter-like_ATP-bd"/>
</dbReference>
<evidence type="ECO:0000256" key="8">
    <source>
        <dbReference type="ARBA" id="ARBA00023136"/>
    </source>
</evidence>
<dbReference type="Proteomes" id="UP001144313">
    <property type="component" value="Unassembled WGS sequence"/>
</dbReference>
<dbReference type="GO" id="GO:0016887">
    <property type="term" value="F:ATP hydrolysis activity"/>
    <property type="evidence" value="ECO:0007669"/>
    <property type="project" value="InterPro"/>
</dbReference>
<dbReference type="PANTHER" id="PTHR43790">
    <property type="entry name" value="CARBOHYDRATE TRANSPORT ATP-BINDING PROTEIN MG119-RELATED"/>
    <property type="match status" value="1"/>
</dbReference>
<evidence type="ECO:0000256" key="4">
    <source>
        <dbReference type="ARBA" id="ARBA00022737"/>
    </source>
</evidence>
<evidence type="ECO:0000256" key="7">
    <source>
        <dbReference type="ARBA" id="ARBA00022967"/>
    </source>
</evidence>
<dbReference type="SUPFAM" id="SSF52540">
    <property type="entry name" value="P-loop containing nucleoside triphosphate hydrolases"/>
    <property type="match status" value="2"/>
</dbReference>
<dbReference type="PROSITE" id="PS50893">
    <property type="entry name" value="ABC_TRANSPORTER_2"/>
    <property type="match status" value="2"/>
</dbReference>
<evidence type="ECO:0000256" key="6">
    <source>
        <dbReference type="ARBA" id="ARBA00022840"/>
    </source>
</evidence>
<keyword evidence="8" id="KW-0472">Membrane</keyword>
<keyword evidence="11" id="KW-1185">Reference proteome</keyword>
<evidence type="ECO:0000313" key="11">
    <source>
        <dbReference type="Proteomes" id="UP001144313"/>
    </source>
</evidence>
<gene>
    <name evidence="10" type="primary">rbsA2</name>
    <name evidence="10" type="ORF">GALLR39Z86_16860</name>
</gene>
<keyword evidence="5" id="KW-0547">Nucleotide-binding</keyword>
<organism evidence="10 11">
    <name type="scientific">Glycomyces algeriensis</name>
    <dbReference type="NCBI Taxonomy" id="256037"/>
    <lineage>
        <taxon>Bacteria</taxon>
        <taxon>Bacillati</taxon>
        <taxon>Actinomycetota</taxon>
        <taxon>Actinomycetes</taxon>
        <taxon>Glycomycetales</taxon>
        <taxon>Glycomycetaceae</taxon>
        <taxon>Glycomyces</taxon>
    </lineage>
</organism>
<dbReference type="Gene3D" id="3.40.50.300">
    <property type="entry name" value="P-loop containing nucleotide triphosphate hydrolases"/>
    <property type="match status" value="2"/>
</dbReference>
<evidence type="ECO:0000256" key="5">
    <source>
        <dbReference type="ARBA" id="ARBA00022741"/>
    </source>
</evidence>
<dbReference type="InterPro" id="IPR003593">
    <property type="entry name" value="AAA+_ATPase"/>
</dbReference>
<evidence type="ECO:0000256" key="3">
    <source>
        <dbReference type="ARBA" id="ARBA00022475"/>
    </source>
</evidence>
<accession>A0A9W6LGN7</accession>
<keyword evidence="7" id="KW-1278">Translocase</keyword>
<dbReference type="InterPro" id="IPR050107">
    <property type="entry name" value="ABC_carbohydrate_import_ATPase"/>
</dbReference>
<dbReference type="Pfam" id="PF00005">
    <property type="entry name" value="ABC_tran"/>
    <property type="match status" value="2"/>
</dbReference>
<feature type="domain" description="ABC transporter" evidence="9">
    <location>
        <begin position="5"/>
        <end position="241"/>
    </location>
</feature>
<dbReference type="PANTHER" id="PTHR43790:SF9">
    <property type="entry name" value="GALACTOFURANOSE TRANSPORTER ATP-BINDING PROTEIN YTFR"/>
    <property type="match status" value="1"/>
</dbReference>
<sequence>MSALLAMRGIGKAFLGVQVLSAVNLTVSRGEVHALVGENGAGKSTLMKILAGVHTADAGTVELDGRAVAFTHPAAAQKAGVASVFQEFNLLPELTVAENVHLGHEPRRRGGIDRKAMNEATAAALADLGVDDLAPTAKVGTLSVAHQQITEIAKALSQGADLICMDEPTAALADAEVALLYRLVVRLRERGVAVLYVSHRLREIFDLCDRITILKDGRLVDSVATADITPDELVTRMVGRRIEAQFPPRLPGTETGDVRLRIEGGGNDYVDGIDLEVRAGEIVGLAGLQGSGRTEIAEAVFGITPFTRGTVAVDGRPVRLSRPRKAIAAGIALVTEDRKAQGLALHQSVKANARMVLDANARVHSRQRLGRIEGLLSSLDLVARGDDQEVQFLSGGNQQKVVVAKWLAAEPGVIVLDEPTRGIDVGAKHKLYSVIRSLAAEGLAVLLIASELIEVIGLADRIAVLHDGRIAGELPGGSTEQEVMAYATGRRSGPSDAEGSEPE</sequence>
<feature type="domain" description="ABC transporter" evidence="9">
    <location>
        <begin position="253"/>
        <end position="492"/>
    </location>
</feature>
<dbReference type="AlphaFoldDB" id="A0A9W6LGN7"/>
<dbReference type="GO" id="GO:0005886">
    <property type="term" value="C:plasma membrane"/>
    <property type="evidence" value="ECO:0007669"/>
    <property type="project" value="UniProtKB-SubCell"/>
</dbReference>
<dbReference type="SMART" id="SM00382">
    <property type="entry name" value="AAA"/>
    <property type="match status" value="2"/>
</dbReference>
<dbReference type="EMBL" id="BSDT01000001">
    <property type="protein sequence ID" value="GLI41836.1"/>
    <property type="molecule type" value="Genomic_DNA"/>
</dbReference>
<keyword evidence="6 10" id="KW-0067">ATP-binding</keyword>
<evidence type="ECO:0000256" key="2">
    <source>
        <dbReference type="ARBA" id="ARBA00022448"/>
    </source>
</evidence>
<comment type="caution">
    <text evidence="10">The sequence shown here is derived from an EMBL/GenBank/DDBJ whole genome shotgun (WGS) entry which is preliminary data.</text>
</comment>
<evidence type="ECO:0000256" key="1">
    <source>
        <dbReference type="ARBA" id="ARBA00004202"/>
    </source>
</evidence>
<comment type="subcellular location">
    <subcellularLocation>
        <location evidence="1">Cell membrane</location>
        <topology evidence="1">Peripheral membrane protein</topology>
    </subcellularLocation>
</comment>
<evidence type="ECO:0000259" key="9">
    <source>
        <dbReference type="PROSITE" id="PS50893"/>
    </source>
</evidence>
<evidence type="ECO:0000313" key="10">
    <source>
        <dbReference type="EMBL" id="GLI41836.1"/>
    </source>
</evidence>
<dbReference type="CDD" id="cd03215">
    <property type="entry name" value="ABC_Carb_Monos_II"/>
    <property type="match status" value="1"/>
</dbReference>
<dbReference type="RefSeq" id="WP_270115202.1">
    <property type="nucleotide sequence ID" value="NZ_BAAAOL010000003.1"/>
</dbReference>
<dbReference type="InterPro" id="IPR017871">
    <property type="entry name" value="ABC_transporter-like_CS"/>
</dbReference>
<dbReference type="PROSITE" id="PS00211">
    <property type="entry name" value="ABC_TRANSPORTER_1"/>
    <property type="match status" value="1"/>
</dbReference>
<keyword evidence="3" id="KW-1003">Cell membrane</keyword>
<dbReference type="FunFam" id="3.40.50.300:FF:000127">
    <property type="entry name" value="Ribose import ATP-binding protein RbsA"/>
    <property type="match status" value="1"/>
</dbReference>
<name>A0A9W6LGN7_9ACTN</name>
<proteinExistence type="predicted"/>
<dbReference type="InterPro" id="IPR027417">
    <property type="entry name" value="P-loop_NTPase"/>
</dbReference>
<dbReference type="CDD" id="cd03216">
    <property type="entry name" value="ABC_Carb_Monos_I"/>
    <property type="match status" value="1"/>
</dbReference>
<dbReference type="GO" id="GO:0005524">
    <property type="term" value="F:ATP binding"/>
    <property type="evidence" value="ECO:0007669"/>
    <property type="project" value="UniProtKB-KW"/>
</dbReference>
<protein>
    <submittedName>
        <fullName evidence="10">Ribose import ATP-binding protein RbsA 2</fullName>
    </submittedName>
</protein>
<reference evidence="10" key="1">
    <citation type="submission" date="2022-12" db="EMBL/GenBank/DDBJ databases">
        <title>Reference genome sequencing for broad-spectrum identification of bacterial and archaeal isolates by mass spectrometry.</title>
        <authorList>
            <person name="Sekiguchi Y."/>
            <person name="Tourlousse D.M."/>
        </authorList>
    </citation>
    <scope>NUCLEOTIDE SEQUENCE</scope>
    <source>
        <strain evidence="10">LLR39Z86</strain>
    </source>
</reference>
<keyword evidence="2" id="KW-0813">Transport</keyword>
<keyword evidence="4" id="KW-0677">Repeat</keyword>